<dbReference type="CDD" id="cd00090">
    <property type="entry name" value="HTH_ARSR"/>
    <property type="match status" value="1"/>
</dbReference>
<evidence type="ECO:0000313" key="5">
    <source>
        <dbReference type="EMBL" id="HIS91804.1"/>
    </source>
</evidence>
<dbReference type="PANTHER" id="PTHR42756:SF1">
    <property type="entry name" value="TRANSCRIPTIONAL REPRESSOR OF EMRAB OPERON"/>
    <property type="match status" value="1"/>
</dbReference>
<dbReference type="PRINTS" id="PR00598">
    <property type="entry name" value="HTHMARR"/>
</dbReference>
<dbReference type="GO" id="GO:0003677">
    <property type="term" value="F:DNA binding"/>
    <property type="evidence" value="ECO:0007669"/>
    <property type="project" value="UniProtKB-KW"/>
</dbReference>
<dbReference type="EMBL" id="DVJN01000039">
    <property type="protein sequence ID" value="HIS91804.1"/>
    <property type="molecule type" value="Genomic_DNA"/>
</dbReference>
<keyword evidence="3" id="KW-0804">Transcription</keyword>
<keyword evidence="2" id="KW-0238">DNA-binding</keyword>
<evidence type="ECO:0000313" key="6">
    <source>
        <dbReference type="Proteomes" id="UP000824140"/>
    </source>
</evidence>
<evidence type="ECO:0000256" key="3">
    <source>
        <dbReference type="ARBA" id="ARBA00023163"/>
    </source>
</evidence>
<dbReference type="Pfam" id="PF01047">
    <property type="entry name" value="MarR"/>
    <property type="match status" value="1"/>
</dbReference>
<dbReference type="Proteomes" id="UP000824140">
    <property type="component" value="Unassembled WGS sequence"/>
</dbReference>
<protein>
    <submittedName>
        <fullName evidence="5">MarR family transcriptional regulator</fullName>
    </submittedName>
</protein>
<dbReference type="PANTHER" id="PTHR42756">
    <property type="entry name" value="TRANSCRIPTIONAL REGULATOR, MARR"/>
    <property type="match status" value="1"/>
</dbReference>
<organism evidence="5 6">
    <name type="scientific">Candidatus Alectryocaccomicrobium excrementavium</name>
    <dbReference type="NCBI Taxonomy" id="2840668"/>
    <lineage>
        <taxon>Bacteria</taxon>
        <taxon>Bacillati</taxon>
        <taxon>Bacillota</taxon>
        <taxon>Clostridia</taxon>
        <taxon>Candidatus Alectryocaccomicrobium</taxon>
    </lineage>
</organism>
<gene>
    <name evidence="5" type="ORF">IAA84_02175</name>
</gene>
<dbReference type="AlphaFoldDB" id="A0A9D1FYK1"/>
<dbReference type="PROSITE" id="PS50995">
    <property type="entry name" value="HTH_MARR_2"/>
    <property type="match status" value="1"/>
</dbReference>
<dbReference type="InterPro" id="IPR036390">
    <property type="entry name" value="WH_DNA-bd_sf"/>
</dbReference>
<dbReference type="InterPro" id="IPR000835">
    <property type="entry name" value="HTH_MarR-typ"/>
</dbReference>
<proteinExistence type="predicted"/>
<keyword evidence="1" id="KW-0805">Transcription regulation</keyword>
<reference evidence="5" key="2">
    <citation type="journal article" date="2021" name="PeerJ">
        <title>Extensive microbial diversity within the chicken gut microbiome revealed by metagenomics and culture.</title>
        <authorList>
            <person name="Gilroy R."/>
            <person name="Ravi A."/>
            <person name="Getino M."/>
            <person name="Pursley I."/>
            <person name="Horton D.L."/>
            <person name="Alikhan N.F."/>
            <person name="Baker D."/>
            <person name="Gharbi K."/>
            <person name="Hall N."/>
            <person name="Watson M."/>
            <person name="Adriaenssens E.M."/>
            <person name="Foster-Nyarko E."/>
            <person name="Jarju S."/>
            <person name="Secka A."/>
            <person name="Antonio M."/>
            <person name="Oren A."/>
            <person name="Chaudhuri R.R."/>
            <person name="La Ragione R."/>
            <person name="Hildebrand F."/>
            <person name="Pallen M.J."/>
        </authorList>
    </citation>
    <scope>NUCLEOTIDE SEQUENCE</scope>
    <source>
        <strain evidence="5">13766</strain>
    </source>
</reference>
<evidence type="ECO:0000259" key="4">
    <source>
        <dbReference type="PROSITE" id="PS50995"/>
    </source>
</evidence>
<dbReference type="Gene3D" id="1.10.10.10">
    <property type="entry name" value="Winged helix-like DNA-binding domain superfamily/Winged helix DNA-binding domain"/>
    <property type="match status" value="1"/>
</dbReference>
<dbReference type="SMART" id="SM00347">
    <property type="entry name" value="HTH_MARR"/>
    <property type="match status" value="1"/>
</dbReference>
<name>A0A9D1FYK1_9FIRM</name>
<sequence length="163" mass="17989">MDPFASELNLLFMHTYRSIHNVEEAMLKSLSNGSLSIGEMHIIECIGRGGKNGASITAIAQDMEISLPSATVAVKKLEKKGFVLKSRGAEDGRRVYVQLTESGRRAEVAHRYFHRQMLKAVCQGVREEEKPVLLGVIRALNEFFDKAVSQLSAQADQNGGMQP</sequence>
<dbReference type="InterPro" id="IPR011991">
    <property type="entry name" value="ArsR-like_HTH"/>
</dbReference>
<comment type="caution">
    <text evidence="5">The sequence shown here is derived from an EMBL/GenBank/DDBJ whole genome shotgun (WGS) entry which is preliminary data.</text>
</comment>
<evidence type="ECO:0000256" key="2">
    <source>
        <dbReference type="ARBA" id="ARBA00023125"/>
    </source>
</evidence>
<dbReference type="GO" id="GO:0003700">
    <property type="term" value="F:DNA-binding transcription factor activity"/>
    <property type="evidence" value="ECO:0007669"/>
    <property type="project" value="InterPro"/>
</dbReference>
<accession>A0A9D1FYK1</accession>
<evidence type="ECO:0000256" key="1">
    <source>
        <dbReference type="ARBA" id="ARBA00023015"/>
    </source>
</evidence>
<reference evidence="5" key="1">
    <citation type="submission" date="2020-10" db="EMBL/GenBank/DDBJ databases">
        <authorList>
            <person name="Gilroy R."/>
        </authorList>
    </citation>
    <scope>NUCLEOTIDE SEQUENCE</scope>
    <source>
        <strain evidence="5">13766</strain>
    </source>
</reference>
<dbReference type="InterPro" id="IPR036388">
    <property type="entry name" value="WH-like_DNA-bd_sf"/>
</dbReference>
<feature type="domain" description="HTH marR-type" evidence="4">
    <location>
        <begin position="5"/>
        <end position="142"/>
    </location>
</feature>
<dbReference type="SUPFAM" id="SSF46785">
    <property type="entry name" value="Winged helix' DNA-binding domain"/>
    <property type="match status" value="1"/>
</dbReference>